<reference evidence="2" key="1">
    <citation type="journal article" date="2019" name="Int. J. Syst. Evol. Microbiol.">
        <title>The Global Catalogue of Microorganisms (GCM) 10K type strain sequencing project: providing services to taxonomists for standard genome sequencing and annotation.</title>
        <authorList>
            <consortium name="The Broad Institute Genomics Platform"/>
            <consortium name="The Broad Institute Genome Sequencing Center for Infectious Disease"/>
            <person name="Wu L."/>
            <person name="Ma J."/>
        </authorList>
    </citation>
    <scope>NUCLEOTIDE SEQUENCE [LARGE SCALE GENOMIC DNA]</scope>
    <source>
        <strain evidence="2">JCM 17017</strain>
    </source>
</reference>
<dbReference type="Proteomes" id="UP001501624">
    <property type="component" value="Unassembled WGS sequence"/>
</dbReference>
<organism evidence="1 2">
    <name type="scientific">Amycolatopsis tucumanensis</name>
    <dbReference type="NCBI Taxonomy" id="401106"/>
    <lineage>
        <taxon>Bacteria</taxon>
        <taxon>Bacillati</taxon>
        <taxon>Actinomycetota</taxon>
        <taxon>Actinomycetes</taxon>
        <taxon>Pseudonocardiales</taxon>
        <taxon>Pseudonocardiaceae</taxon>
        <taxon>Amycolatopsis</taxon>
    </lineage>
</organism>
<keyword evidence="2" id="KW-1185">Reference proteome</keyword>
<comment type="caution">
    <text evidence="1">The sequence shown here is derived from an EMBL/GenBank/DDBJ whole genome shotgun (WGS) entry which is preliminary data.</text>
</comment>
<dbReference type="RefSeq" id="WP_237338008.1">
    <property type="nucleotide sequence ID" value="NZ_BAABCM010000001.1"/>
</dbReference>
<evidence type="ECO:0000313" key="2">
    <source>
        <dbReference type="Proteomes" id="UP001501624"/>
    </source>
</evidence>
<protein>
    <submittedName>
        <fullName evidence="1">Uncharacterized protein</fullName>
    </submittedName>
</protein>
<dbReference type="EMBL" id="BAABCM010000001">
    <property type="protein sequence ID" value="GAA3788399.1"/>
    <property type="molecule type" value="Genomic_DNA"/>
</dbReference>
<name>A0ABP7H8R5_9PSEU</name>
<accession>A0ABP7H8R5</accession>
<proteinExistence type="predicted"/>
<sequence length="77" mass="8324">MTPEQVKELIAAASVKDGAFVTGAVLIVRSKNMDTGDSSIHIASTEDTDHFTKLGLLQATSDIVRHAPFIRQDERGD</sequence>
<gene>
    <name evidence="1" type="ORF">GCM10022380_00640</name>
</gene>
<evidence type="ECO:0000313" key="1">
    <source>
        <dbReference type="EMBL" id="GAA3788399.1"/>
    </source>
</evidence>